<dbReference type="AlphaFoldDB" id="A0A315ZW23"/>
<keyword evidence="3" id="KW-1185">Reference proteome</keyword>
<dbReference type="EMBL" id="QGDQ01000025">
    <property type="protein sequence ID" value="PWJ49539.1"/>
    <property type="molecule type" value="Genomic_DNA"/>
</dbReference>
<gene>
    <name evidence="2" type="ORF">BXY45_1256</name>
</gene>
<evidence type="ECO:0000256" key="1">
    <source>
        <dbReference type="SAM" id="MobiDB-lite"/>
    </source>
</evidence>
<evidence type="ECO:0000313" key="3">
    <source>
        <dbReference type="Proteomes" id="UP000245469"/>
    </source>
</evidence>
<reference evidence="2 3" key="1">
    <citation type="submission" date="2018-03" db="EMBL/GenBank/DDBJ databases">
        <title>Genomic Encyclopedia of Archaeal and Bacterial Type Strains, Phase II (KMG-II): from individual species to whole genera.</title>
        <authorList>
            <person name="Goeker M."/>
        </authorList>
    </citation>
    <scope>NUCLEOTIDE SEQUENCE [LARGE SCALE GENOMIC DNA]</scope>
    <source>
        <strain evidence="2 3">DSM 44889</strain>
    </source>
</reference>
<proteinExistence type="predicted"/>
<evidence type="ECO:0000313" key="2">
    <source>
        <dbReference type="EMBL" id="PWJ49539.1"/>
    </source>
</evidence>
<sequence>MSARLVPGPRRDPRGDSGAPVHDHGRVPAVDPTALRRLLALAATRGPDAIRWMTAVAPILREPETRERLGALTRRWSDARAARTPDARLAQQISALVDHATAARGDAERAGSAAQTAQADAWLRRARALERSRHLLLGATTPGRADAARRKQAVERLTPEIDRLRVEMLEAMLALGHGQDSDDQREP</sequence>
<protein>
    <submittedName>
        <fullName evidence="2">Uncharacterized protein</fullName>
    </submittedName>
</protein>
<dbReference type="Proteomes" id="UP000245469">
    <property type="component" value="Unassembled WGS sequence"/>
</dbReference>
<feature type="compositionally biased region" description="Basic and acidic residues" evidence="1">
    <location>
        <begin position="9"/>
        <end position="26"/>
    </location>
</feature>
<feature type="region of interest" description="Disordered" evidence="1">
    <location>
        <begin position="1"/>
        <end position="29"/>
    </location>
</feature>
<accession>A0A315ZW23</accession>
<comment type="caution">
    <text evidence="2">The sequence shown here is derived from an EMBL/GenBank/DDBJ whole genome shotgun (WGS) entry which is preliminary data.</text>
</comment>
<organism evidence="2 3">
    <name type="scientific">Quadrisphaera granulorum</name>
    <dbReference type="NCBI Taxonomy" id="317664"/>
    <lineage>
        <taxon>Bacteria</taxon>
        <taxon>Bacillati</taxon>
        <taxon>Actinomycetota</taxon>
        <taxon>Actinomycetes</taxon>
        <taxon>Kineosporiales</taxon>
        <taxon>Kineosporiaceae</taxon>
        <taxon>Quadrisphaera</taxon>
    </lineage>
</organism>
<name>A0A315ZW23_9ACTN</name>